<evidence type="ECO:0000256" key="6">
    <source>
        <dbReference type="ARBA" id="ARBA00023136"/>
    </source>
</evidence>
<feature type="transmembrane region" description="Helical" evidence="8">
    <location>
        <begin position="249"/>
        <end position="270"/>
    </location>
</feature>
<feature type="transmembrane region" description="Helical" evidence="8">
    <location>
        <begin position="216"/>
        <end position="243"/>
    </location>
</feature>
<keyword evidence="6 8" id="KW-0472">Membrane</keyword>
<dbReference type="InterPro" id="IPR011014">
    <property type="entry name" value="MscS_channel_TM-2"/>
</dbReference>
<feature type="transmembrane region" description="Helical" evidence="8">
    <location>
        <begin position="171"/>
        <end position="195"/>
    </location>
</feature>
<keyword evidence="5 8" id="KW-1133">Transmembrane helix</keyword>
<feature type="transmembrane region" description="Helical" evidence="8">
    <location>
        <begin position="95"/>
        <end position="113"/>
    </location>
</feature>
<feature type="compositionally biased region" description="Low complexity" evidence="7">
    <location>
        <begin position="439"/>
        <end position="449"/>
    </location>
</feature>
<dbReference type="PANTHER" id="PTHR30347:SF1">
    <property type="entry name" value="MECHANOSENSITIVE CHANNEL MSCK"/>
    <property type="match status" value="1"/>
</dbReference>
<dbReference type="EMBL" id="BAAAZE010000008">
    <property type="protein sequence ID" value="GAA4025230.1"/>
    <property type="molecule type" value="Genomic_DNA"/>
</dbReference>
<keyword evidence="12" id="KW-1185">Reference proteome</keyword>
<dbReference type="Gene3D" id="2.30.30.60">
    <property type="match status" value="1"/>
</dbReference>
<feature type="region of interest" description="Disordered" evidence="7">
    <location>
        <begin position="439"/>
        <end position="470"/>
    </location>
</feature>
<dbReference type="InterPro" id="IPR049278">
    <property type="entry name" value="MS_channel_C"/>
</dbReference>
<evidence type="ECO:0000259" key="9">
    <source>
        <dbReference type="Pfam" id="PF00924"/>
    </source>
</evidence>
<evidence type="ECO:0000313" key="11">
    <source>
        <dbReference type="EMBL" id="GAA4025230.1"/>
    </source>
</evidence>
<comment type="similarity">
    <text evidence="2">Belongs to the MscS (TC 1.A.23) family.</text>
</comment>
<evidence type="ECO:0000313" key="12">
    <source>
        <dbReference type="Proteomes" id="UP001501353"/>
    </source>
</evidence>
<accession>A0ABP7TFJ6</accession>
<proteinExistence type="inferred from homology"/>
<sequence>MKNNILSGLLLDLWSDLQEPEVLWQIATIAGCLVLGWLLARLVRSFFGGRSPDQGIFRIGLESFSRVLSPSITLGLILVAKPLLEQVQHVHLLRLAIPLVASFVLVRLSFYVLRRVFSRGGNASASVVAIEKMIAAIVWIGFALYITGLWPDLVDLLEKTVLPLGRYKVSLLTILQAVVSVMGTLIVALWAGAALEQRLMSLDSVHSSIRAVMARMARAVLILVAILVSLSLVGIDLTVLSIFGGALGVGLGLGLQKIVGSYVSGFVILLERSMAIGDMVTVDKYYGQVTRINTRYTVLRGLDGVESIIPNELFVSGPMQNYSLSDRSIRLSTKLTVAYDTDIEALLPMLEEAAGSISRVSSAPPPSAVLRFFAADGLELEVGFMIIDPENGTFGVTSDVNRAIWRMLQSNGISIPYTQHEVRILNQVALAGLADEPVPGKVVTPPGVGATSESGYNPARNNEKPDTDSA</sequence>
<feature type="domain" description="Mechanosensitive ion channel MscS" evidence="9">
    <location>
        <begin position="258"/>
        <end position="323"/>
    </location>
</feature>
<comment type="caution">
    <text evidence="11">The sequence shown here is derived from an EMBL/GenBank/DDBJ whole genome shotgun (WGS) entry which is preliminary data.</text>
</comment>
<dbReference type="InterPro" id="IPR052702">
    <property type="entry name" value="MscS-like_channel"/>
</dbReference>
<gene>
    <name evidence="11" type="ORF">GCM10022212_23630</name>
</gene>
<dbReference type="Pfam" id="PF21082">
    <property type="entry name" value="MS_channel_3rd"/>
    <property type="match status" value="1"/>
</dbReference>
<dbReference type="PROSITE" id="PS51257">
    <property type="entry name" value="PROKAR_LIPOPROTEIN"/>
    <property type="match status" value="1"/>
</dbReference>
<dbReference type="InterPro" id="IPR011066">
    <property type="entry name" value="MscS_channel_C_sf"/>
</dbReference>
<evidence type="ECO:0000256" key="8">
    <source>
        <dbReference type="SAM" id="Phobius"/>
    </source>
</evidence>
<dbReference type="InterPro" id="IPR023408">
    <property type="entry name" value="MscS_beta-dom_sf"/>
</dbReference>
<dbReference type="PANTHER" id="PTHR30347">
    <property type="entry name" value="POTASSIUM CHANNEL RELATED"/>
    <property type="match status" value="1"/>
</dbReference>
<evidence type="ECO:0000256" key="1">
    <source>
        <dbReference type="ARBA" id="ARBA00004651"/>
    </source>
</evidence>
<dbReference type="SUPFAM" id="SSF50182">
    <property type="entry name" value="Sm-like ribonucleoproteins"/>
    <property type="match status" value="1"/>
</dbReference>
<evidence type="ECO:0000256" key="4">
    <source>
        <dbReference type="ARBA" id="ARBA00022692"/>
    </source>
</evidence>
<dbReference type="SUPFAM" id="SSF82861">
    <property type="entry name" value="Mechanosensitive channel protein MscS (YggB), transmembrane region"/>
    <property type="match status" value="1"/>
</dbReference>
<feature type="transmembrane region" description="Helical" evidence="8">
    <location>
        <begin position="133"/>
        <end position="151"/>
    </location>
</feature>
<keyword evidence="3" id="KW-1003">Cell membrane</keyword>
<dbReference type="Pfam" id="PF00924">
    <property type="entry name" value="MS_channel_2nd"/>
    <property type="match status" value="1"/>
</dbReference>
<evidence type="ECO:0000256" key="7">
    <source>
        <dbReference type="SAM" id="MobiDB-lite"/>
    </source>
</evidence>
<dbReference type="InterPro" id="IPR006685">
    <property type="entry name" value="MscS_channel_2nd"/>
</dbReference>
<evidence type="ECO:0000256" key="5">
    <source>
        <dbReference type="ARBA" id="ARBA00022989"/>
    </source>
</evidence>
<evidence type="ECO:0000256" key="3">
    <source>
        <dbReference type="ARBA" id="ARBA00022475"/>
    </source>
</evidence>
<feature type="compositionally biased region" description="Basic and acidic residues" evidence="7">
    <location>
        <begin position="461"/>
        <end position="470"/>
    </location>
</feature>
<dbReference type="RefSeq" id="WP_344763512.1">
    <property type="nucleotide sequence ID" value="NZ_BAAAZE010000008.1"/>
</dbReference>
<feature type="domain" description="Mechanosensitive ion channel MscS C-terminal" evidence="10">
    <location>
        <begin position="335"/>
        <end position="415"/>
    </location>
</feature>
<reference evidence="12" key="1">
    <citation type="journal article" date="2019" name="Int. J. Syst. Evol. Microbiol.">
        <title>The Global Catalogue of Microorganisms (GCM) 10K type strain sequencing project: providing services to taxonomists for standard genome sequencing and annotation.</title>
        <authorList>
            <consortium name="The Broad Institute Genomics Platform"/>
            <consortium name="The Broad Institute Genome Sequencing Center for Infectious Disease"/>
            <person name="Wu L."/>
            <person name="Ma J."/>
        </authorList>
    </citation>
    <scope>NUCLEOTIDE SEQUENCE [LARGE SCALE GENOMIC DNA]</scope>
    <source>
        <strain evidence="12">JCM 16673</strain>
    </source>
</reference>
<name>A0ABP7TFJ6_9BURK</name>
<comment type="subcellular location">
    <subcellularLocation>
        <location evidence="1">Cell membrane</location>
        <topology evidence="1">Multi-pass membrane protein</topology>
    </subcellularLocation>
</comment>
<evidence type="ECO:0000259" key="10">
    <source>
        <dbReference type="Pfam" id="PF21082"/>
    </source>
</evidence>
<feature type="transmembrane region" description="Helical" evidence="8">
    <location>
        <begin position="22"/>
        <end position="43"/>
    </location>
</feature>
<dbReference type="Proteomes" id="UP001501353">
    <property type="component" value="Unassembled WGS sequence"/>
</dbReference>
<keyword evidence="4 8" id="KW-0812">Transmembrane</keyword>
<dbReference type="Gene3D" id="3.30.70.100">
    <property type="match status" value="1"/>
</dbReference>
<evidence type="ECO:0000256" key="2">
    <source>
        <dbReference type="ARBA" id="ARBA00008017"/>
    </source>
</evidence>
<organism evidence="11 12">
    <name type="scientific">Actimicrobium antarcticum</name>
    <dbReference type="NCBI Taxonomy" id="1051899"/>
    <lineage>
        <taxon>Bacteria</taxon>
        <taxon>Pseudomonadati</taxon>
        <taxon>Pseudomonadota</taxon>
        <taxon>Betaproteobacteria</taxon>
        <taxon>Burkholderiales</taxon>
        <taxon>Oxalobacteraceae</taxon>
        <taxon>Actimicrobium</taxon>
    </lineage>
</organism>
<dbReference type="Gene3D" id="1.10.287.1260">
    <property type="match status" value="1"/>
</dbReference>
<dbReference type="InterPro" id="IPR010920">
    <property type="entry name" value="LSM_dom_sf"/>
</dbReference>
<protein>
    <submittedName>
        <fullName evidence="11">Mechanosensitive ion channel</fullName>
    </submittedName>
</protein>
<feature type="transmembrane region" description="Helical" evidence="8">
    <location>
        <begin position="64"/>
        <end position="83"/>
    </location>
</feature>
<dbReference type="SUPFAM" id="SSF82689">
    <property type="entry name" value="Mechanosensitive channel protein MscS (YggB), C-terminal domain"/>
    <property type="match status" value="1"/>
</dbReference>